<dbReference type="EMBL" id="LSMT01001077">
    <property type="protein sequence ID" value="PFX13078.1"/>
    <property type="molecule type" value="Genomic_DNA"/>
</dbReference>
<dbReference type="Proteomes" id="UP000225706">
    <property type="component" value="Unassembled WGS sequence"/>
</dbReference>
<dbReference type="AlphaFoldDB" id="A0A2B4R9L0"/>
<accession>A0A2B4R9L0</accession>
<reference evidence="2" key="1">
    <citation type="journal article" date="2017" name="bioRxiv">
        <title>Comparative analysis of the genomes of Stylophora pistillata and Acropora digitifera provides evidence for extensive differences between species of corals.</title>
        <authorList>
            <person name="Voolstra C.R."/>
            <person name="Li Y."/>
            <person name="Liew Y.J."/>
            <person name="Baumgarten S."/>
            <person name="Zoccola D."/>
            <person name="Flot J.-F."/>
            <person name="Tambutte S."/>
            <person name="Allemand D."/>
            <person name="Aranda M."/>
        </authorList>
    </citation>
    <scope>NUCLEOTIDE SEQUENCE [LARGE SCALE GENOMIC DNA]</scope>
</reference>
<dbReference type="InterPro" id="IPR050951">
    <property type="entry name" value="Retrovirus_Pol_polyprotein"/>
</dbReference>
<evidence type="ECO:0000313" key="1">
    <source>
        <dbReference type="EMBL" id="PFX13078.1"/>
    </source>
</evidence>
<dbReference type="STRING" id="50429.A0A2B4R9L0"/>
<proteinExistence type="predicted"/>
<dbReference type="InterPro" id="IPR043502">
    <property type="entry name" value="DNA/RNA_pol_sf"/>
</dbReference>
<evidence type="ECO:0000313" key="2">
    <source>
        <dbReference type="Proteomes" id="UP000225706"/>
    </source>
</evidence>
<dbReference type="Gene3D" id="3.10.10.10">
    <property type="entry name" value="HIV Type 1 Reverse Transcriptase, subunit A, domain 1"/>
    <property type="match status" value="1"/>
</dbReference>
<sequence>MTRDYEIIVERMREQLKPERSALVARYQFDNRARNSVLAIEQANKDVKVLQGEQGPGTPINKLDTVKTGEEQAISKPPPEAEGFRGNSMGSFKKQIRIPLHFFALSFIQSLELQEATVLRLVWMVELLFFTSPSDNVTSSTYLQVQDSVFEIFKWLIITRYNTGPEFVPWRTPADIGSQSEIEPANLTRCRREVKEAKAEMSSRWIEIHLDRPLLRLETSDTIPTLEDVLSKHGGVFSEGLGKMKNIQARIQVKEDARPRFWKARAVAPTRKPAVDEALRELEAEGVIKKIATSEWAAPVVTPVKKDGSLEEAFADRPGYERVLSISVRCGSIISDLAQKLNSTTKQQDVIPTLLSVVIIIKMML</sequence>
<dbReference type="PANTHER" id="PTHR37984:SF13">
    <property type="entry name" value="RIBONUCLEASE H"/>
    <property type="match status" value="1"/>
</dbReference>
<comment type="caution">
    <text evidence="1">The sequence shown here is derived from an EMBL/GenBank/DDBJ whole genome shotgun (WGS) entry which is preliminary data.</text>
</comment>
<organism evidence="1 2">
    <name type="scientific">Stylophora pistillata</name>
    <name type="common">Smooth cauliflower coral</name>
    <dbReference type="NCBI Taxonomy" id="50429"/>
    <lineage>
        <taxon>Eukaryota</taxon>
        <taxon>Metazoa</taxon>
        <taxon>Cnidaria</taxon>
        <taxon>Anthozoa</taxon>
        <taxon>Hexacorallia</taxon>
        <taxon>Scleractinia</taxon>
        <taxon>Astrocoeniina</taxon>
        <taxon>Pocilloporidae</taxon>
        <taxon>Stylophora</taxon>
    </lineage>
</organism>
<gene>
    <name evidence="1" type="ORF">AWC38_SpisGene22871</name>
</gene>
<keyword evidence="2" id="KW-1185">Reference proteome</keyword>
<dbReference type="PANTHER" id="PTHR37984">
    <property type="entry name" value="PROTEIN CBG26694"/>
    <property type="match status" value="1"/>
</dbReference>
<name>A0A2B4R9L0_STYPI</name>
<protein>
    <submittedName>
        <fullName evidence="1">Uncharacterized protein</fullName>
    </submittedName>
</protein>
<dbReference type="SUPFAM" id="SSF56672">
    <property type="entry name" value="DNA/RNA polymerases"/>
    <property type="match status" value="1"/>
</dbReference>